<evidence type="ECO:0000313" key="8">
    <source>
        <dbReference type="RefSeq" id="XP_019629874.1"/>
    </source>
</evidence>
<keyword evidence="1" id="KW-0732">Signal</keyword>
<evidence type="ECO:0000256" key="1">
    <source>
        <dbReference type="ARBA" id="ARBA00022729"/>
    </source>
</evidence>
<dbReference type="InterPro" id="IPR036383">
    <property type="entry name" value="TSP1_rpt_sf"/>
</dbReference>
<reference evidence="8" key="1">
    <citation type="submission" date="2025-08" db="UniProtKB">
        <authorList>
            <consortium name="RefSeq"/>
        </authorList>
    </citation>
    <scope>IDENTIFICATION</scope>
    <source>
        <tissue evidence="8">Gonad</tissue>
    </source>
</reference>
<dbReference type="InterPro" id="IPR000998">
    <property type="entry name" value="MAM_dom"/>
</dbReference>
<dbReference type="SMART" id="SM00209">
    <property type="entry name" value="TSP1"/>
    <property type="match status" value="1"/>
</dbReference>
<gene>
    <name evidence="8" type="primary">LOC109474104</name>
</gene>
<dbReference type="InterPro" id="IPR000884">
    <property type="entry name" value="TSP1_rpt"/>
</dbReference>
<feature type="region of interest" description="Disordered" evidence="3">
    <location>
        <begin position="413"/>
        <end position="451"/>
    </location>
</feature>
<dbReference type="SUPFAM" id="SSF82895">
    <property type="entry name" value="TSP-1 type 1 repeat"/>
    <property type="match status" value="1"/>
</dbReference>
<dbReference type="GeneID" id="109474104"/>
<dbReference type="InterPro" id="IPR013320">
    <property type="entry name" value="ConA-like_dom_sf"/>
</dbReference>
<evidence type="ECO:0000256" key="4">
    <source>
        <dbReference type="SAM" id="Phobius"/>
    </source>
</evidence>
<protein>
    <submittedName>
        <fullName evidence="8">Uncharacterized protein LOC109474104</fullName>
    </submittedName>
</protein>
<feature type="domain" description="MAM" evidence="5">
    <location>
        <begin position="176"/>
        <end position="351"/>
    </location>
</feature>
<dbReference type="Pfam" id="PF00100">
    <property type="entry name" value="Zona_pellucida"/>
    <property type="match status" value="1"/>
</dbReference>
<dbReference type="PANTHER" id="PTHR14002:SF43">
    <property type="entry name" value="DELTA-LIKE PROTEIN"/>
    <property type="match status" value="1"/>
</dbReference>
<dbReference type="Pfam" id="PF00090">
    <property type="entry name" value="TSP_1"/>
    <property type="match status" value="1"/>
</dbReference>
<evidence type="ECO:0000256" key="3">
    <source>
        <dbReference type="SAM" id="MobiDB-lite"/>
    </source>
</evidence>
<dbReference type="Pfam" id="PF00629">
    <property type="entry name" value="MAM"/>
    <property type="match status" value="2"/>
</dbReference>
<dbReference type="InterPro" id="IPR055356">
    <property type="entry name" value="ZP-N"/>
</dbReference>
<proteinExistence type="predicted"/>
<dbReference type="CDD" id="cd06263">
    <property type="entry name" value="MAM"/>
    <property type="match status" value="2"/>
</dbReference>
<dbReference type="SMART" id="SM00241">
    <property type="entry name" value="ZP"/>
    <property type="match status" value="1"/>
</dbReference>
<name>A0A6P4Z7H4_BRABE</name>
<keyword evidence="4" id="KW-0812">Transmembrane</keyword>
<evidence type="ECO:0000313" key="7">
    <source>
        <dbReference type="Proteomes" id="UP000515135"/>
    </source>
</evidence>
<evidence type="ECO:0000259" key="5">
    <source>
        <dbReference type="PROSITE" id="PS50060"/>
    </source>
</evidence>
<feature type="domain" description="MAM" evidence="5">
    <location>
        <begin position="9"/>
        <end position="180"/>
    </location>
</feature>
<dbReference type="KEGG" id="bbel:109474104"/>
<dbReference type="Proteomes" id="UP000515135">
    <property type="component" value="Unplaced"/>
</dbReference>
<evidence type="ECO:0000256" key="2">
    <source>
        <dbReference type="ARBA" id="ARBA00023157"/>
    </source>
</evidence>
<keyword evidence="7" id="KW-1185">Reference proteome</keyword>
<dbReference type="GO" id="GO:0016020">
    <property type="term" value="C:membrane"/>
    <property type="evidence" value="ECO:0007669"/>
    <property type="project" value="InterPro"/>
</dbReference>
<dbReference type="Gene3D" id="2.20.100.10">
    <property type="entry name" value="Thrombospondin type-1 (TSP1) repeat"/>
    <property type="match status" value="1"/>
</dbReference>
<keyword evidence="4" id="KW-1133">Transmembrane helix</keyword>
<dbReference type="AlphaFoldDB" id="A0A6P4Z7H4"/>
<feature type="domain" description="ZP" evidence="6">
    <location>
        <begin position="513"/>
        <end position="758"/>
    </location>
</feature>
<dbReference type="PROSITE" id="PS51034">
    <property type="entry name" value="ZP_2"/>
    <property type="match status" value="1"/>
</dbReference>
<dbReference type="InterPro" id="IPR001507">
    <property type="entry name" value="ZP_dom"/>
</dbReference>
<dbReference type="SMART" id="SM00137">
    <property type="entry name" value="MAM"/>
    <property type="match status" value="2"/>
</dbReference>
<dbReference type="Pfam" id="PF23344">
    <property type="entry name" value="ZP-N"/>
    <property type="match status" value="1"/>
</dbReference>
<dbReference type="InterPro" id="IPR042235">
    <property type="entry name" value="ZP-C_dom"/>
</dbReference>
<dbReference type="OrthoDB" id="6107927at2759"/>
<dbReference type="PROSITE" id="PS50060">
    <property type="entry name" value="MAM_2"/>
    <property type="match status" value="2"/>
</dbReference>
<feature type="transmembrane region" description="Helical" evidence="4">
    <location>
        <begin position="797"/>
        <end position="817"/>
    </location>
</feature>
<keyword evidence="4" id="KW-0472">Membrane</keyword>
<dbReference type="SUPFAM" id="SSF49899">
    <property type="entry name" value="Concanavalin A-like lectins/glucanases"/>
    <property type="match status" value="2"/>
</dbReference>
<dbReference type="Gene3D" id="2.60.120.200">
    <property type="match status" value="2"/>
</dbReference>
<dbReference type="InterPro" id="IPR055355">
    <property type="entry name" value="ZP-C"/>
</dbReference>
<sequence length="838" mass="92807">MPSAAARAQTCEFDLGWCDWTDNNGNMTWIRLYTAGPQYGLHAMNPMFPGSGPADDHTQPVEYAGWYVMSMCGGATQPGYVATLTSPDIIGPCTLEFWYTMFGTDLDMSVYLLQEGQKTQIWHMADVNEDFWQRASVTLSPPMEEAYQVVFESMRGTNFLCNVAFDDVKLAPAPLLKCDFESTGPCALRQDDSDVFDWRWQQGMTETREDVLNRNLTATVPDILTGPEYDVTLGPGRNGTYMYVESSIQSAGHYARLSSTELSGQCLEFYFHMLGRHSGTLKVYQQSVYENDTTEQLIWEVSGSHGDEWHRAAVSLKITNNFYIRFEAEVGGYYSNIAIDEVKTLDQPCTLAGGWGAWGNWTECDAECDGGTQSRAAYCDKPYPVFGHFCEGDDDGDMRRVEVRACNTQPCPTTTVPTTPQKTTSETTVETTTVTTPEPTTTAQTTTMETTTEAEVETTMELTTDSATTAGVTTGHYKTTTEVTKAITDSTLQPTKVVNTLKPGSLEAESAPVCTNDYMELALPAHRLTHVVTSGLHWDPDPSCKATFNGTHYILRTGLYHCGTKVTFDSKYVIFYNNVSLLFTHDGVITRDPDVVIHSVCKYDREEAVMSEFLPIPGGLEFVDEGFGQLSIRLDMFPTQSYLAPYTTPEYPVHKHLRDMMYLQLQVQGHALQLSVIALHCEATSGYNSSLRYPLIQDGCASDDTLQFYAGPDPSTQRFGLEAFRFVQEVTTVHIRCEVEVCDAADTGSRCEQGCRTNRHHKRALEDADDVKNRYVISQGPIILSADSQQGYSAKTAVIAVGGSAAVIALAAVLLVVKVRRSKRVHPGYEPLSTLDAE</sequence>
<dbReference type="PROSITE" id="PS50092">
    <property type="entry name" value="TSP1"/>
    <property type="match status" value="1"/>
</dbReference>
<dbReference type="Gene3D" id="2.60.40.4100">
    <property type="entry name" value="Zona pellucida, ZP-C domain"/>
    <property type="match status" value="1"/>
</dbReference>
<accession>A0A6P4Z7H4</accession>
<dbReference type="Gene3D" id="2.60.40.3210">
    <property type="entry name" value="Zona pellucida, ZP-N domain"/>
    <property type="match status" value="1"/>
</dbReference>
<organism evidence="7 8">
    <name type="scientific">Branchiostoma belcheri</name>
    <name type="common">Amphioxus</name>
    <dbReference type="NCBI Taxonomy" id="7741"/>
    <lineage>
        <taxon>Eukaryota</taxon>
        <taxon>Metazoa</taxon>
        <taxon>Chordata</taxon>
        <taxon>Cephalochordata</taxon>
        <taxon>Leptocardii</taxon>
        <taxon>Amphioxiformes</taxon>
        <taxon>Branchiostomatidae</taxon>
        <taxon>Branchiostoma</taxon>
    </lineage>
</organism>
<evidence type="ECO:0000259" key="6">
    <source>
        <dbReference type="PROSITE" id="PS51034"/>
    </source>
</evidence>
<dbReference type="PANTHER" id="PTHR14002">
    <property type="entry name" value="ENDOGLIN/TGF-BETA RECEPTOR TYPE III"/>
    <property type="match status" value="1"/>
</dbReference>
<dbReference type="RefSeq" id="XP_019629874.1">
    <property type="nucleotide sequence ID" value="XM_019774315.1"/>
</dbReference>
<keyword evidence="2" id="KW-1015">Disulfide bond</keyword>